<evidence type="ECO:0000259" key="1">
    <source>
        <dbReference type="Pfam" id="PF15643"/>
    </source>
</evidence>
<dbReference type="InterPro" id="IPR028910">
    <property type="entry name" value="Tox-PL-2_dom"/>
</dbReference>
<accession>A0ABR8BS06</accession>
<comment type="caution">
    <text evidence="2">The sequence shown here is derived from an EMBL/GenBank/DDBJ whole genome shotgun (WGS) entry which is preliminary data.</text>
</comment>
<dbReference type="Proteomes" id="UP000606721">
    <property type="component" value="Unassembled WGS sequence"/>
</dbReference>
<protein>
    <recommendedName>
        <fullName evidence="1">Tox-PL-2 domain-containing protein</fullName>
    </recommendedName>
</protein>
<gene>
    <name evidence="2" type="ORF">H6F99_05115</name>
</gene>
<evidence type="ECO:0000313" key="2">
    <source>
        <dbReference type="EMBL" id="MBD2277718.1"/>
    </source>
</evidence>
<dbReference type="EMBL" id="JACJQT010000009">
    <property type="protein sequence ID" value="MBD2277718.1"/>
    <property type="molecule type" value="Genomic_DNA"/>
</dbReference>
<reference evidence="2 3" key="1">
    <citation type="journal article" date="2020" name="ISME J.">
        <title>Comparative genomics reveals insights into cyanobacterial evolution and habitat adaptation.</title>
        <authorList>
            <person name="Chen M.Y."/>
            <person name="Teng W.K."/>
            <person name="Zhao L."/>
            <person name="Hu C.X."/>
            <person name="Zhou Y.K."/>
            <person name="Han B.P."/>
            <person name="Song L.R."/>
            <person name="Shu W.S."/>
        </authorList>
    </citation>
    <scope>NUCLEOTIDE SEQUENCE [LARGE SCALE GENOMIC DNA]</scope>
    <source>
        <strain evidence="2 3">FACHB-1040</strain>
    </source>
</reference>
<dbReference type="Pfam" id="PF15643">
    <property type="entry name" value="Tox-PL-2"/>
    <property type="match status" value="1"/>
</dbReference>
<sequence length="72" mass="8571">MKRPICKAFIEFTFRHIPLIFSVYLLIIEINDGELVFDNIHHQGITRLNWIQNLYSPILDAGLEFQITETYF</sequence>
<evidence type="ECO:0000313" key="3">
    <source>
        <dbReference type="Proteomes" id="UP000606721"/>
    </source>
</evidence>
<keyword evidence="3" id="KW-1185">Reference proteome</keyword>
<feature type="domain" description="Tox-PL-2" evidence="1">
    <location>
        <begin position="28"/>
        <end position="54"/>
    </location>
</feature>
<proteinExistence type="predicted"/>
<name>A0ABR8BS06_APHFL</name>
<organism evidence="2 3">
    <name type="scientific">Aphanizomenon flos-aquae FACHB-1040</name>
    <dbReference type="NCBI Taxonomy" id="2692887"/>
    <lineage>
        <taxon>Bacteria</taxon>
        <taxon>Bacillati</taxon>
        <taxon>Cyanobacteriota</taxon>
        <taxon>Cyanophyceae</taxon>
        <taxon>Nostocales</taxon>
        <taxon>Aphanizomenonaceae</taxon>
        <taxon>Aphanizomenon</taxon>
    </lineage>
</organism>